<dbReference type="Gene3D" id="3.30.70.3290">
    <property type="match status" value="1"/>
</dbReference>
<dbReference type="Gene3D" id="3.10.129.110">
    <property type="entry name" value="Polyketide synthase dehydratase"/>
    <property type="match status" value="1"/>
</dbReference>
<evidence type="ECO:0000256" key="6">
    <source>
        <dbReference type="ARBA" id="ARBA00023315"/>
    </source>
</evidence>
<dbReference type="InterPro" id="IPR020841">
    <property type="entry name" value="PKS_Beta-ketoAc_synthase_dom"/>
</dbReference>
<keyword evidence="5" id="KW-0511">Multifunctional enzyme</keyword>
<dbReference type="InterPro" id="IPR029063">
    <property type="entry name" value="SAM-dependent_MTases_sf"/>
</dbReference>
<feature type="region of interest" description="C-terminal hotdog fold" evidence="8">
    <location>
        <begin position="1056"/>
        <end position="1204"/>
    </location>
</feature>
<feature type="domain" description="Carrier" evidence="9">
    <location>
        <begin position="2377"/>
        <end position="2451"/>
    </location>
</feature>
<dbReference type="InterPro" id="IPR050091">
    <property type="entry name" value="PKS_NRPS_Biosynth_Enz"/>
</dbReference>
<dbReference type="PROSITE" id="PS00606">
    <property type="entry name" value="KS3_1"/>
    <property type="match status" value="1"/>
</dbReference>
<comment type="caution">
    <text evidence="12">The sequence shown here is derived from an EMBL/GenBank/DDBJ whole genome shotgun (WGS) entry which is preliminary data.</text>
</comment>
<dbReference type="Gene3D" id="3.40.50.150">
    <property type="entry name" value="Vaccinia Virus protein VP39"/>
    <property type="match status" value="1"/>
</dbReference>
<dbReference type="Pfam" id="PF02801">
    <property type="entry name" value="Ketoacyl-synt_C"/>
    <property type="match status" value="1"/>
</dbReference>
<dbReference type="Pfam" id="PF21089">
    <property type="entry name" value="PKS_DH_N"/>
    <property type="match status" value="1"/>
</dbReference>
<dbReference type="GO" id="GO:0004315">
    <property type="term" value="F:3-oxoacyl-[acyl-carrier-protein] synthase activity"/>
    <property type="evidence" value="ECO:0007669"/>
    <property type="project" value="InterPro"/>
</dbReference>
<dbReference type="SUPFAM" id="SSF53335">
    <property type="entry name" value="S-adenosyl-L-methionine-dependent methyltransferases"/>
    <property type="match status" value="1"/>
</dbReference>
<dbReference type="InterPro" id="IPR049552">
    <property type="entry name" value="PKS_DH_N"/>
</dbReference>
<dbReference type="Gene3D" id="3.40.366.10">
    <property type="entry name" value="Malonyl-Coenzyme A Acyl Carrier Protein, domain 2"/>
    <property type="match status" value="1"/>
</dbReference>
<evidence type="ECO:0000256" key="1">
    <source>
        <dbReference type="ARBA" id="ARBA00022450"/>
    </source>
</evidence>
<dbReference type="Pfam" id="PF14765">
    <property type="entry name" value="PS-DH"/>
    <property type="match status" value="1"/>
</dbReference>
<dbReference type="SMART" id="SM00823">
    <property type="entry name" value="PKS_PP"/>
    <property type="match status" value="1"/>
</dbReference>
<dbReference type="PANTHER" id="PTHR43775">
    <property type="entry name" value="FATTY ACID SYNTHASE"/>
    <property type="match status" value="1"/>
</dbReference>
<dbReference type="Gene3D" id="3.40.47.10">
    <property type="match status" value="1"/>
</dbReference>
<dbReference type="SMART" id="SM00829">
    <property type="entry name" value="PKS_ER"/>
    <property type="match status" value="1"/>
</dbReference>
<dbReference type="InterPro" id="IPR013154">
    <property type="entry name" value="ADH-like_N"/>
</dbReference>
<dbReference type="InterPro" id="IPR020807">
    <property type="entry name" value="PKS_DH"/>
</dbReference>
<dbReference type="InterPro" id="IPR006162">
    <property type="entry name" value="Ppantetheine_attach_site"/>
</dbReference>
<sequence length="2467" mass="257362">MSAQMQTETVPMAIIGVSGRYPKSDNLDQLWVNLKSGLDCIGEAKGDRWDLGFHGTDRDQPQRIYTKAGGFLDRIDLFDADFFGMSPREAKQVDPQHRLLLELAWEAFESAGIVPSDVAGSRTGVFVGISSTDYSNLATDRADAYTNIGSSLAIAANRISYVYDLHGPSLSIDTACSSSIVALHQACTSLAAGETAMALVGGVNLLMGVKPWIGFSRASMLSPDGRCKSFDASGNGYVRSEGGGMVIVKRLSDAERDGDAILGVILATGVNSDGRTMGMALPSGEAQERLLREVYGRCGLSPEQVFYVEAHGTGTAAGDPIECGAIGRVLGSPRADGSTCLIGSVKSNIGHLEPGAGIAGLTKVLLSLRHGEIPANLHFETPNPKIDFEGWKLSVVDKAVPLPRDGAPLIFGLNSFGFGGTNAHVVIQEYRKTEDRQAAPEEAPEAGTFAGGTFAGGTFAGGTWDRLLMISGHTPEALKAVAGDYARMLRTAPDAEWRRICATAALARGRHAHRLALMAETPARAAETLDRFLAGEKPPGLATGRAGAKARRLAFVYSGNGPQWWGMGRELLAQNPVFRAEVEAVDALFAPLAGWSLIAEMAKPESESRIALTEIGQPLLFALQMGLTAVLREAGLQPAAVFGHSVGEVAAAAASGALTREQAVAVIFHRSSLQAQTAGRGRMAAISLSAAEATEAMAATGGWLEIAAVNARQAVTVAGDPAALETLVDRLTDEGHFARLLQIDYPFHTSAMDSIQASLLLQLQGLAPGAATVPFVSTVEGTILDGTALDAGYWWRNVRAPVKFADAAEHALAEQGIEAFIEIGPHPVLVDYLNQAIKASQGSAATAFGTLRRPTRGKVTPEDEAVTNAVCAAYAAGAGTPEAIFRRPAILAELPSYPWMRERHWRGGCELPASPIIVERDHELLGHRLPGGDGVWNNLIQTTLLPYLNDHVVQGTPLFPAAGYIELSLAAGRMVHGGAALALETFDILRPLTLPEGVEPMVETCLDAADGTLRIRSRPDAAAPEWTDHVKGRVTKLPDGDGVRSLDRAALLAGMPAVLDAAAHYAGCHRRGMSYGPAFQGVISVAMTEPGEARRAALGEVALPALDGALSGYHAHPALLDSCLQVLVSLIGQCEPRDCATIPVQVDRILSLAPLPARILCHVALRHESARSGLADITVADTDGRVVMVLEGARFQKVEFRSSVLPILAEDWRPDPAWTPRHPTALFLPAPGDLAATLAPALGKLHETAPTEARAAVEAVAAAQVAAVLDGVQGGLDANGEALLSRLVARVEAAGTPARAGQDADALWRAAMLAHPQVGAELVAVARAAEQLPARLRGAGETPVAMLESLEDTAPTRAGFNRFVADALAAAVAAWPAGRPVRVVETNGGTGGLAAALLPVLPPERSDYLFLDAAEQTVGRAQSRFSGHHFFRADTKALGDLPRGAADIVVVNGAFDARDLSGALAPGGLAFVVAPGQGLMETLLFPEAEALDAEAALAGLGLAGFETGTPLGAEPGPFLVLARRPASDAVPDTAGAVAGGGAARLLLVGEAEAGSAFVARAAAALAAAGQAVRTRTLTAADLNDEAMAALVAEESDVGEVVHLAGWAATPEEAADILAGQDLRCLSTILLARAIEARAVEVADYAPVLTLVTRHASAGPDAREAVDPFQAPLRGLGRVIANEQPSLGVRLIDVHAAADDGQAGEDIAAALLRRDAETETLLRDGLRFVSRARLSSGAEQARIARPSAAGAPPQAFRLDFRPGGGLDSLHLRGIERREPGPGEIEIAVKAAGLNFRDVLWAMGVLPEEAVEKGFSGPTIGMECAGEVVRVGPGVTTHAVGDRVIAFASSCFASHVTTSAGSAAPMPAGLSHEAAATIPTAFVTAWYALDHLARLEPGETVLIHGAAGGVGLAALQIAKLRGAIVFASAGSADKQRLVRTMGADHVVSSRSLAFADDIMRLTGGRGVDVVLNSLAGEAITKGLQVLKPFGRFLEIGKRDLYANNRIGLRPFRQNLSYFGIDADTLLVERPDLARRVFEAVLAAMARGDLRPLPHQAIPVSRAVEAFRAMQQSRHIGKLVVSMETGAAAMPVVPAAAGVIRPGVTYLVTGGLSGFGLATARWLVARGATSLALLGRRGGEGAEERAALAELAAGGAAIRAFAADVSDPAAVAAVLAEIRAAMAPLKGVFHAAALIEDAPLIKVDRGLLHRVMAAKVIGAFALDRLTREDGLETFVLYSSSSAVVGNPGQGCYVAANSYLDALAQSRRAEGLPALSVGWGAIKDAGFLTRNRAVQDMLASRTGMEATPVRDAFQELESLLAAEACRVSAAQFNLMRLGQMLAGARTPRFSGLVPQGVSMTVEGANSLAATLEALGEDERRALLLTRIPELIARVVGTNAAQIGPDRPLSELGLDSLMAVELAEGLEQDIGRPVSVMQIIQAGTVGGVVEVVLRGFRTKPADEAAPPIRQAA</sequence>
<dbReference type="SMART" id="SM00826">
    <property type="entry name" value="PKS_DH"/>
    <property type="match status" value="1"/>
</dbReference>
<dbReference type="Gene3D" id="1.10.1200.10">
    <property type="entry name" value="ACP-like"/>
    <property type="match status" value="1"/>
</dbReference>
<dbReference type="PROSITE" id="PS01162">
    <property type="entry name" value="QOR_ZETA_CRYSTAL"/>
    <property type="match status" value="1"/>
</dbReference>
<keyword evidence="1" id="KW-0596">Phosphopantetheine</keyword>
<keyword evidence="2" id="KW-0597">Phosphoprotein</keyword>
<dbReference type="InterPro" id="IPR002364">
    <property type="entry name" value="Quin_OxRdtase/zeta-crystal_CS"/>
</dbReference>
<evidence type="ECO:0000256" key="4">
    <source>
        <dbReference type="ARBA" id="ARBA00022857"/>
    </source>
</evidence>
<dbReference type="InterPro" id="IPR014030">
    <property type="entry name" value="Ketoacyl_synth_N"/>
</dbReference>
<dbReference type="Pfam" id="PF08659">
    <property type="entry name" value="KR"/>
    <property type="match status" value="1"/>
</dbReference>
<evidence type="ECO:0000259" key="10">
    <source>
        <dbReference type="PROSITE" id="PS52004"/>
    </source>
</evidence>
<comment type="function">
    <text evidence="7">Involved in production of the polyketide antibiotic thailandamide.</text>
</comment>
<dbReference type="InterPro" id="IPR049551">
    <property type="entry name" value="PKS_DH_C"/>
</dbReference>
<name>A0A4Z0NXF4_9HYPH</name>
<dbReference type="EMBL" id="SRLB01000004">
    <property type="protein sequence ID" value="TGE01249.1"/>
    <property type="molecule type" value="Genomic_DNA"/>
</dbReference>
<proteinExistence type="predicted"/>
<dbReference type="SUPFAM" id="SSF51735">
    <property type="entry name" value="NAD(P)-binding Rossmann-fold domains"/>
    <property type="match status" value="3"/>
</dbReference>
<feature type="active site" description="Proton donor; for dehydratase activity" evidence="8">
    <location>
        <position position="1121"/>
    </location>
</feature>
<dbReference type="InterPro" id="IPR057326">
    <property type="entry name" value="KR_dom"/>
</dbReference>
<dbReference type="InterPro" id="IPR001227">
    <property type="entry name" value="Ac_transferase_dom_sf"/>
</dbReference>
<feature type="active site" description="Proton acceptor; for dehydratase activity" evidence="8">
    <location>
        <position position="951"/>
    </location>
</feature>
<dbReference type="Gene3D" id="3.40.50.720">
    <property type="entry name" value="NAD(P)-binding Rossmann-like Domain"/>
    <property type="match status" value="3"/>
</dbReference>
<keyword evidence="4" id="KW-0521">NADP</keyword>
<dbReference type="GO" id="GO:0016491">
    <property type="term" value="F:oxidoreductase activity"/>
    <property type="evidence" value="ECO:0007669"/>
    <property type="project" value="InterPro"/>
</dbReference>
<dbReference type="SUPFAM" id="SSF50129">
    <property type="entry name" value="GroES-like"/>
    <property type="match status" value="1"/>
</dbReference>
<dbReference type="Pfam" id="PF00698">
    <property type="entry name" value="Acyl_transf_1"/>
    <property type="match status" value="1"/>
</dbReference>
<keyword evidence="13" id="KW-1185">Reference proteome</keyword>
<dbReference type="PROSITE" id="PS52004">
    <property type="entry name" value="KS3_2"/>
    <property type="match status" value="1"/>
</dbReference>
<dbReference type="InterPro" id="IPR016039">
    <property type="entry name" value="Thiolase-like"/>
</dbReference>
<dbReference type="PANTHER" id="PTHR43775:SF37">
    <property type="entry name" value="SI:DKEY-61P9.11"/>
    <property type="match status" value="1"/>
</dbReference>
<dbReference type="FunFam" id="3.40.50.720:FF:000209">
    <property type="entry name" value="Polyketide synthase Pks12"/>
    <property type="match status" value="1"/>
</dbReference>
<evidence type="ECO:0000313" key="12">
    <source>
        <dbReference type="EMBL" id="TGE01249.1"/>
    </source>
</evidence>
<reference evidence="12 13" key="1">
    <citation type="submission" date="2019-04" db="EMBL/GenBank/DDBJ databases">
        <authorList>
            <person name="Feng G."/>
            <person name="Zhu H."/>
        </authorList>
    </citation>
    <scope>NUCLEOTIDE SEQUENCE [LARGE SCALE GENOMIC DNA]</scope>
    <source>
        <strain evidence="12 13">6HR-1</strain>
    </source>
</reference>
<dbReference type="GO" id="GO:0004312">
    <property type="term" value="F:fatty acid synthase activity"/>
    <property type="evidence" value="ECO:0007669"/>
    <property type="project" value="TreeGrafter"/>
</dbReference>
<dbReference type="InterPro" id="IPR013968">
    <property type="entry name" value="PKS_KR"/>
</dbReference>
<dbReference type="InterPro" id="IPR011032">
    <property type="entry name" value="GroES-like_sf"/>
</dbReference>
<dbReference type="SMART" id="SM00825">
    <property type="entry name" value="PKS_KS"/>
    <property type="match status" value="1"/>
</dbReference>
<organism evidence="12 13">
    <name type="scientific">Methylobacterium nonmethylotrophicum</name>
    <dbReference type="NCBI Taxonomy" id="1141884"/>
    <lineage>
        <taxon>Bacteria</taxon>
        <taxon>Pseudomonadati</taxon>
        <taxon>Pseudomonadota</taxon>
        <taxon>Alphaproteobacteria</taxon>
        <taxon>Hyphomicrobiales</taxon>
        <taxon>Methylobacteriaceae</taxon>
        <taxon>Methylobacterium</taxon>
    </lineage>
</organism>
<dbReference type="InterPro" id="IPR020806">
    <property type="entry name" value="PKS_PP-bd"/>
</dbReference>
<dbReference type="SMART" id="SM00827">
    <property type="entry name" value="PKS_AT"/>
    <property type="match status" value="1"/>
</dbReference>
<dbReference type="SMART" id="SM00822">
    <property type="entry name" value="PKS_KR"/>
    <property type="match status" value="1"/>
</dbReference>
<dbReference type="SUPFAM" id="SSF55048">
    <property type="entry name" value="Probable ACP-binding domain of malonyl-CoA ACP transacylase"/>
    <property type="match status" value="1"/>
</dbReference>
<dbReference type="Proteomes" id="UP000297535">
    <property type="component" value="Unassembled WGS sequence"/>
</dbReference>
<dbReference type="FunFam" id="3.40.47.10:FF:000019">
    <property type="entry name" value="Polyketide synthase type I"/>
    <property type="match status" value="1"/>
</dbReference>
<keyword evidence="6" id="KW-0012">Acyltransferase</keyword>
<dbReference type="GO" id="GO:0006633">
    <property type="term" value="P:fatty acid biosynthetic process"/>
    <property type="evidence" value="ECO:0007669"/>
    <property type="project" value="InterPro"/>
</dbReference>
<dbReference type="InterPro" id="IPR036736">
    <property type="entry name" value="ACP-like_sf"/>
</dbReference>
<dbReference type="SUPFAM" id="SSF53901">
    <property type="entry name" value="Thiolase-like"/>
    <property type="match status" value="1"/>
</dbReference>
<evidence type="ECO:0000256" key="2">
    <source>
        <dbReference type="ARBA" id="ARBA00022553"/>
    </source>
</evidence>
<dbReference type="InterPro" id="IPR020843">
    <property type="entry name" value="ER"/>
</dbReference>
<dbReference type="InterPro" id="IPR032821">
    <property type="entry name" value="PKS_assoc"/>
</dbReference>
<dbReference type="GO" id="GO:0008270">
    <property type="term" value="F:zinc ion binding"/>
    <property type="evidence" value="ECO:0007669"/>
    <property type="project" value="InterPro"/>
</dbReference>
<dbReference type="GO" id="GO:0031177">
    <property type="term" value="F:phosphopantetheine binding"/>
    <property type="evidence" value="ECO:0007669"/>
    <property type="project" value="InterPro"/>
</dbReference>
<evidence type="ECO:0000256" key="8">
    <source>
        <dbReference type="PROSITE-ProRule" id="PRU01363"/>
    </source>
</evidence>
<dbReference type="Pfam" id="PF00109">
    <property type="entry name" value="ketoacyl-synt"/>
    <property type="match status" value="1"/>
</dbReference>
<dbReference type="Pfam" id="PF00550">
    <property type="entry name" value="PP-binding"/>
    <property type="match status" value="1"/>
</dbReference>
<dbReference type="InterPro" id="IPR016035">
    <property type="entry name" value="Acyl_Trfase/lysoPLipase"/>
</dbReference>
<feature type="region of interest" description="N-terminal hotdog fold" evidence="8">
    <location>
        <begin position="922"/>
        <end position="1041"/>
    </location>
</feature>
<evidence type="ECO:0000259" key="9">
    <source>
        <dbReference type="PROSITE" id="PS50075"/>
    </source>
</evidence>
<dbReference type="SUPFAM" id="SSF47336">
    <property type="entry name" value="ACP-like"/>
    <property type="match status" value="1"/>
</dbReference>
<dbReference type="InterPro" id="IPR036291">
    <property type="entry name" value="NAD(P)-bd_dom_sf"/>
</dbReference>
<evidence type="ECO:0000259" key="11">
    <source>
        <dbReference type="PROSITE" id="PS52019"/>
    </source>
</evidence>
<evidence type="ECO:0000256" key="7">
    <source>
        <dbReference type="ARBA" id="ARBA00054155"/>
    </source>
</evidence>
<dbReference type="SUPFAM" id="SSF52151">
    <property type="entry name" value="FabD/lysophospholipase-like"/>
    <property type="match status" value="1"/>
</dbReference>
<protein>
    <submittedName>
        <fullName evidence="12">SDR family NAD(P)-dependent oxidoreductase</fullName>
    </submittedName>
</protein>
<feature type="domain" description="PKS/mFAS DH" evidence="11">
    <location>
        <begin position="922"/>
        <end position="1204"/>
    </location>
</feature>
<gene>
    <name evidence="12" type="ORF">EU555_06535</name>
</gene>
<dbReference type="OrthoDB" id="9778690at2"/>
<dbReference type="CDD" id="cd05195">
    <property type="entry name" value="enoyl_red"/>
    <property type="match status" value="1"/>
</dbReference>
<dbReference type="Gene3D" id="3.90.180.10">
    <property type="entry name" value="Medium-chain alcohol dehydrogenases, catalytic domain"/>
    <property type="match status" value="1"/>
</dbReference>
<dbReference type="Pfam" id="PF08240">
    <property type="entry name" value="ADH_N"/>
    <property type="match status" value="1"/>
</dbReference>
<evidence type="ECO:0000313" key="13">
    <source>
        <dbReference type="Proteomes" id="UP000297535"/>
    </source>
</evidence>
<dbReference type="PROSITE" id="PS00012">
    <property type="entry name" value="PHOSPHOPANTETHEINE"/>
    <property type="match status" value="1"/>
</dbReference>
<dbReference type="InterPro" id="IPR016036">
    <property type="entry name" value="Malonyl_transacylase_ACP-bd"/>
</dbReference>
<dbReference type="PROSITE" id="PS50075">
    <property type="entry name" value="CARRIER"/>
    <property type="match status" value="1"/>
</dbReference>
<dbReference type="InterPro" id="IPR014043">
    <property type="entry name" value="Acyl_transferase_dom"/>
</dbReference>
<dbReference type="CDD" id="cd00833">
    <property type="entry name" value="PKS"/>
    <property type="match status" value="1"/>
</dbReference>
<dbReference type="InterPro" id="IPR049900">
    <property type="entry name" value="PKS_mFAS_DH"/>
</dbReference>
<dbReference type="InterPro" id="IPR014031">
    <property type="entry name" value="Ketoacyl_synth_C"/>
</dbReference>
<dbReference type="InterPro" id="IPR018201">
    <property type="entry name" value="Ketoacyl_synth_AS"/>
</dbReference>
<dbReference type="InterPro" id="IPR042104">
    <property type="entry name" value="PKS_dehydratase_sf"/>
</dbReference>
<feature type="domain" description="Ketosynthase family 3 (KS3)" evidence="10">
    <location>
        <begin position="9"/>
        <end position="429"/>
    </location>
</feature>
<evidence type="ECO:0000256" key="5">
    <source>
        <dbReference type="ARBA" id="ARBA00023268"/>
    </source>
</evidence>
<dbReference type="PROSITE" id="PS52019">
    <property type="entry name" value="PKS_MFAS_DH"/>
    <property type="match status" value="1"/>
</dbReference>
<dbReference type="Pfam" id="PF13602">
    <property type="entry name" value="ADH_zinc_N_2"/>
    <property type="match status" value="1"/>
</dbReference>
<dbReference type="Pfam" id="PF16197">
    <property type="entry name" value="KAsynt_C_assoc"/>
    <property type="match status" value="1"/>
</dbReference>
<accession>A0A4Z0NXF4</accession>
<keyword evidence="3" id="KW-0808">Transferase</keyword>
<dbReference type="InterPro" id="IPR009081">
    <property type="entry name" value="PP-bd_ACP"/>
</dbReference>
<evidence type="ECO:0000256" key="3">
    <source>
        <dbReference type="ARBA" id="ARBA00022679"/>
    </source>
</evidence>